<dbReference type="EMBL" id="RCHI01000004">
    <property type="protein sequence ID" value="RLL71285.1"/>
    <property type="molecule type" value="Genomic_DNA"/>
</dbReference>
<protein>
    <submittedName>
        <fullName evidence="1">Uncharacterized protein</fullName>
    </submittedName>
</protein>
<name>A0A421BSM0_9RHOB</name>
<comment type="caution">
    <text evidence="1">The sequence shown here is derived from an EMBL/GenBank/DDBJ whole genome shotgun (WGS) entry which is preliminary data.</text>
</comment>
<gene>
    <name evidence="1" type="ORF">DYS74_05240</name>
</gene>
<reference evidence="1 2" key="1">
    <citation type="submission" date="2018-10" db="EMBL/GenBank/DDBJ databases">
        <title>Rhodobacter sp . BO-81.</title>
        <authorList>
            <person name="Im W.T."/>
        </authorList>
    </citation>
    <scope>NUCLEOTIDE SEQUENCE [LARGE SCALE GENOMIC DNA]</scope>
    <source>
        <strain evidence="1 2">BO-81</strain>
    </source>
</reference>
<keyword evidence="2" id="KW-1185">Reference proteome</keyword>
<evidence type="ECO:0000313" key="2">
    <source>
        <dbReference type="Proteomes" id="UP000279673"/>
    </source>
</evidence>
<accession>A0A421BSM0</accession>
<evidence type="ECO:0000313" key="1">
    <source>
        <dbReference type="EMBL" id="RLL71285.1"/>
    </source>
</evidence>
<organism evidence="1 2">
    <name type="scientific">Paenirhodobacter hankyongi</name>
    <dbReference type="NCBI Taxonomy" id="2294033"/>
    <lineage>
        <taxon>Bacteria</taxon>
        <taxon>Pseudomonadati</taxon>
        <taxon>Pseudomonadota</taxon>
        <taxon>Alphaproteobacteria</taxon>
        <taxon>Rhodobacterales</taxon>
        <taxon>Rhodobacter group</taxon>
        <taxon>Paenirhodobacter</taxon>
    </lineage>
</organism>
<proteinExistence type="predicted"/>
<dbReference type="Proteomes" id="UP000279673">
    <property type="component" value="Unassembled WGS sequence"/>
</dbReference>
<dbReference type="RefSeq" id="WP_121531636.1">
    <property type="nucleotide sequence ID" value="NZ_RCHI01000004.1"/>
</dbReference>
<dbReference type="AlphaFoldDB" id="A0A421BSM0"/>
<sequence length="162" mass="18088">MLIITTPTFASAPSAGLEAVWPGPKALVIFPDSGLTSQRIRQLEDEFFTFEFLQHPGCVSGIFPILARFMATQFRESDTPLLYLNRPMTPQECEGSLLPEDLGLYDFTCEFSDDGTLSMLRLGEMIATSPLFLALMRVVGEKPVDDALFVDLLRETFAWSLK</sequence>